<proteinExistence type="predicted"/>
<evidence type="ECO:0008006" key="4">
    <source>
        <dbReference type="Google" id="ProtNLM"/>
    </source>
</evidence>
<comment type="caution">
    <text evidence="2">The sequence shown here is derived from an EMBL/GenBank/DDBJ whole genome shotgun (WGS) entry which is preliminary data.</text>
</comment>
<keyword evidence="3" id="KW-1185">Reference proteome</keyword>
<organism evidence="2 3">
    <name type="scientific">Catenulispora yoronensis</name>
    <dbReference type="NCBI Taxonomy" id="450799"/>
    <lineage>
        <taxon>Bacteria</taxon>
        <taxon>Bacillati</taxon>
        <taxon>Actinomycetota</taxon>
        <taxon>Actinomycetes</taxon>
        <taxon>Catenulisporales</taxon>
        <taxon>Catenulisporaceae</taxon>
        <taxon>Catenulispora</taxon>
    </lineage>
</organism>
<accession>A0ABP5F4M1</accession>
<feature type="chain" id="PRO_5047161281" description="Ricin B lectin domain-containing protein" evidence="1">
    <location>
        <begin position="37"/>
        <end position="198"/>
    </location>
</feature>
<evidence type="ECO:0000256" key="1">
    <source>
        <dbReference type="SAM" id="SignalP"/>
    </source>
</evidence>
<name>A0ABP5F4M1_9ACTN</name>
<feature type="signal peptide" evidence="1">
    <location>
        <begin position="1"/>
        <end position="36"/>
    </location>
</feature>
<evidence type="ECO:0000313" key="3">
    <source>
        <dbReference type="Proteomes" id="UP001500751"/>
    </source>
</evidence>
<dbReference type="EMBL" id="BAAAQN010000003">
    <property type="protein sequence ID" value="GAA2014536.1"/>
    <property type="molecule type" value="Genomic_DNA"/>
</dbReference>
<gene>
    <name evidence="2" type="ORF">GCM10009839_06890</name>
</gene>
<sequence length="198" mass="22250">MISSDSNKKRRRLRRIALAVGVVAAVFAGEAGPAFADGFVTWTNARTGACLRSDKANNGTFNVYTNSCTNPVTSQYPDIWWYDVRQTNGSFTEHPRQVMEDPNGNVWYSYYASCLKGNREWSSYGSVSMQPCSEGSSNADLNQDWIEIHLSNGSWLLHNWMSGWVLDGGNGPNANGQFASQNLFVNTLYNNDMWQQWH</sequence>
<evidence type="ECO:0000313" key="2">
    <source>
        <dbReference type="EMBL" id="GAA2014536.1"/>
    </source>
</evidence>
<keyword evidence="1" id="KW-0732">Signal</keyword>
<protein>
    <recommendedName>
        <fullName evidence="4">Ricin B lectin domain-containing protein</fullName>
    </recommendedName>
</protein>
<dbReference type="Proteomes" id="UP001500751">
    <property type="component" value="Unassembled WGS sequence"/>
</dbReference>
<dbReference type="PROSITE" id="PS50231">
    <property type="entry name" value="RICIN_B_LECTIN"/>
    <property type="match status" value="1"/>
</dbReference>
<dbReference type="RefSeq" id="WP_344663993.1">
    <property type="nucleotide sequence ID" value="NZ_BAAAQN010000003.1"/>
</dbReference>
<reference evidence="3" key="1">
    <citation type="journal article" date="2019" name="Int. J. Syst. Evol. Microbiol.">
        <title>The Global Catalogue of Microorganisms (GCM) 10K type strain sequencing project: providing services to taxonomists for standard genome sequencing and annotation.</title>
        <authorList>
            <consortium name="The Broad Institute Genomics Platform"/>
            <consortium name="The Broad Institute Genome Sequencing Center for Infectious Disease"/>
            <person name="Wu L."/>
            <person name="Ma J."/>
        </authorList>
    </citation>
    <scope>NUCLEOTIDE SEQUENCE [LARGE SCALE GENOMIC DNA]</scope>
    <source>
        <strain evidence="3">JCM 16014</strain>
    </source>
</reference>